<dbReference type="PATRIC" id="fig|362413.3.peg.4587"/>
<accession>A0A0Q1BKF9</accession>
<reference evidence="1 2" key="1">
    <citation type="submission" date="2014-09" db="EMBL/GenBank/DDBJ databases">
        <title>Genome sequence of Flavobacterium aquidurense RC62.</title>
        <authorList>
            <person name="Kim J.F."/>
            <person name="Kwak M.-J."/>
        </authorList>
    </citation>
    <scope>NUCLEOTIDE SEQUENCE [LARGE SCALE GENOMIC DNA]</scope>
    <source>
        <strain evidence="1 2">RC62</strain>
    </source>
</reference>
<gene>
    <name evidence="1" type="ORF">RC62_4670</name>
</gene>
<name>A0A0Q1BKF9_9FLAO</name>
<sequence length="252" mass="29006">MKKLLYILFIGISIQNVSGQDLKPEYQKFIKNFIDNVKNDRKEAVAEAIKYPLSRENPIPSIKNKAQFVKRYNEIFDTKLKAEISKSNAAKDWSEVGWRGIMLNQGTLWIDTDGKVFSINYQSKVENDLKNKLLASEKSKLHPSIAKFKEPQIILETSKFRVRIDDLGNDNYRYASWSIKQSMSEKPDLIITNGKWFQDGTGGNHHYDFKKGNFLYQCYITVLGTKDSAPANLTIYQNGKEILNQDAKIVPR</sequence>
<dbReference type="STRING" id="362413.RC62_4670"/>
<organism evidence="1 2">
    <name type="scientific">Flavobacterium aquidurense</name>
    <dbReference type="NCBI Taxonomy" id="362413"/>
    <lineage>
        <taxon>Bacteria</taxon>
        <taxon>Pseudomonadati</taxon>
        <taxon>Bacteroidota</taxon>
        <taxon>Flavobacteriia</taxon>
        <taxon>Flavobacteriales</taxon>
        <taxon>Flavobacteriaceae</taxon>
        <taxon>Flavobacterium</taxon>
    </lineage>
</organism>
<comment type="caution">
    <text evidence="1">The sequence shown here is derived from an EMBL/GenBank/DDBJ whole genome shotgun (WGS) entry which is preliminary data.</text>
</comment>
<evidence type="ECO:0000313" key="1">
    <source>
        <dbReference type="EMBL" id="KQB41293.1"/>
    </source>
</evidence>
<dbReference type="AlphaFoldDB" id="A0A0Q1BKF9"/>
<proteinExistence type="predicted"/>
<dbReference type="OrthoDB" id="7433394at2"/>
<dbReference type="EMBL" id="JRLF01000009">
    <property type="protein sequence ID" value="KQB41293.1"/>
    <property type="molecule type" value="Genomic_DNA"/>
</dbReference>
<dbReference type="Proteomes" id="UP000050443">
    <property type="component" value="Unassembled WGS sequence"/>
</dbReference>
<protein>
    <submittedName>
        <fullName evidence="1">Uncharacterized protein</fullName>
    </submittedName>
</protein>
<dbReference type="RefSeq" id="WP_055094472.1">
    <property type="nucleotide sequence ID" value="NZ_JRLF01000009.1"/>
</dbReference>
<evidence type="ECO:0000313" key="2">
    <source>
        <dbReference type="Proteomes" id="UP000050443"/>
    </source>
</evidence>